<accession>A0A2T0FEB3</accession>
<dbReference type="PROSITE" id="PS51273">
    <property type="entry name" value="GATASE_TYPE_1"/>
    <property type="match status" value="1"/>
</dbReference>
<comment type="caution">
    <text evidence="2">The sequence shown here is derived from an EMBL/GenBank/DDBJ whole genome shotgun (WGS) entry which is preliminary data.</text>
</comment>
<dbReference type="AlphaFoldDB" id="A0A2T0FEB3"/>
<dbReference type="OrthoDB" id="92161at2759"/>
<gene>
    <name evidence="2" type="ORF">B9G98_00930</name>
</gene>
<organism evidence="2 3">
    <name type="scientific">Wickerhamiella sorbophila</name>
    <dbReference type="NCBI Taxonomy" id="45607"/>
    <lineage>
        <taxon>Eukaryota</taxon>
        <taxon>Fungi</taxon>
        <taxon>Dikarya</taxon>
        <taxon>Ascomycota</taxon>
        <taxon>Saccharomycotina</taxon>
        <taxon>Dipodascomycetes</taxon>
        <taxon>Dipodascales</taxon>
        <taxon>Trichomonascaceae</taxon>
        <taxon>Wickerhamiella</taxon>
    </lineage>
</organism>
<dbReference type="Gene3D" id="3.40.50.880">
    <property type="match status" value="1"/>
</dbReference>
<dbReference type="GO" id="GO:0016740">
    <property type="term" value="F:transferase activity"/>
    <property type="evidence" value="ECO:0007669"/>
    <property type="project" value="UniProtKB-KW"/>
</dbReference>
<evidence type="ECO:0000313" key="2">
    <source>
        <dbReference type="EMBL" id="PRT53310.1"/>
    </source>
</evidence>
<feature type="domain" description="Glutamine amidotransferase" evidence="1">
    <location>
        <begin position="49"/>
        <end position="184"/>
    </location>
</feature>
<dbReference type="EMBL" id="NDIQ01000001">
    <property type="protein sequence ID" value="PRT53310.1"/>
    <property type="molecule type" value="Genomic_DNA"/>
</dbReference>
<dbReference type="STRING" id="45607.A0A2T0FEB3"/>
<name>A0A2T0FEB3_9ASCO</name>
<dbReference type="SUPFAM" id="SSF52317">
    <property type="entry name" value="Class I glutamine amidotransferase-like"/>
    <property type="match status" value="1"/>
</dbReference>
<dbReference type="InterPro" id="IPR044992">
    <property type="entry name" value="ChyE-like"/>
</dbReference>
<dbReference type="GO" id="GO:0005829">
    <property type="term" value="C:cytosol"/>
    <property type="evidence" value="ECO:0007669"/>
    <property type="project" value="TreeGrafter"/>
</dbReference>
<keyword evidence="3" id="KW-1185">Reference proteome</keyword>
<dbReference type="CDD" id="cd01741">
    <property type="entry name" value="GATase1_1"/>
    <property type="match status" value="1"/>
</dbReference>
<dbReference type="GeneID" id="36514679"/>
<proteinExistence type="predicted"/>
<sequence>MADTVIPAFMEKEGHYGTIFENRMRAAGYRGECKYYDVFEAQEYPPIEQLTSSDAVLITGSKSDAWSDVPWVVKLTDYTKSIIGKCRVVGICFGHQIVGRALGAPVGRAADWEVSVCPMDLTPAGRSLLKNVPSDKLQLIQLHKDQVFELPQETELLAKNGVCPIQGFYRPNSLLCFQGHPEYTQYFIESISKTRFEGDRLEDVLARSGNRNDGPALNKDIVRFINGEF</sequence>
<dbReference type="Pfam" id="PF00117">
    <property type="entry name" value="GATase"/>
    <property type="match status" value="1"/>
</dbReference>
<dbReference type="InterPro" id="IPR029062">
    <property type="entry name" value="Class_I_gatase-like"/>
</dbReference>
<dbReference type="GO" id="GO:0005634">
    <property type="term" value="C:nucleus"/>
    <property type="evidence" value="ECO:0007669"/>
    <property type="project" value="TreeGrafter"/>
</dbReference>
<evidence type="ECO:0000259" key="1">
    <source>
        <dbReference type="Pfam" id="PF00117"/>
    </source>
</evidence>
<dbReference type="PANTHER" id="PTHR42695:SF5">
    <property type="entry name" value="GLUTAMINE AMIDOTRANSFERASE YLR126C-RELATED"/>
    <property type="match status" value="1"/>
</dbReference>
<dbReference type="RefSeq" id="XP_024663256.1">
    <property type="nucleotide sequence ID" value="XM_024807488.1"/>
</dbReference>
<reference evidence="2 3" key="1">
    <citation type="submission" date="2017-04" db="EMBL/GenBank/DDBJ databases">
        <title>Genome sequencing of [Candida] sorbophila.</title>
        <authorList>
            <person name="Ahn J.O."/>
        </authorList>
    </citation>
    <scope>NUCLEOTIDE SEQUENCE [LARGE SCALE GENOMIC DNA]</scope>
    <source>
        <strain evidence="2 3">DS02</strain>
    </source>
</reference>
<evidence type="ECO:0000313" key="3">
    <source>
        <dbReference type="Proteomes" id="UP000238350"/>
    </source>
</evidence>
<keyword evidence="2" id="KW-0315">Glutamine amidotransferase</keyword>
<keyword evidence="2" id="KW-0808">Transferase</keyword>
<dbReference type="PANTHER" id="PTHR42695">
    <property type="entry name" value="GLUTAMINE AMIDOTRANSFERASE YLR126C-RELATED"/>
    <property type="match status" value="1"/>
</dbReference>
<dbReference type="InterPro" id="IPR017926">
    <property type="entry name" value="GATASE"/>
</dbReference>
<dbReference type="Proteomes" id="UP000238350">
    <property type="component" value="Unassembled WGS sequence"/>
</dbReference>
<protein>
    <submittedName>
        <fullName evidence="2">Glutamine amidotransferase-like protein C13C5.04</fullName>
    </submittedName>
</protein>